<dbReference type="Gramene" id="QL04p016930:mrna">
    <property type="protein sequence ID" value="QL04p016930:mrna"/>
    <property type="gene ID" value="QL04p016930"/>
</dbReference>
<dbReference type="InParanoid" id="A0A7N2LCE2"/>
<comment type="similarity">
    <text evidence="1">Belongs to the PPR family. PCMP-H subfamily.</text>
</comment>
<dbReference type="GO" id="GO:0009451">
    <property type="term" value="P:RNA modification"/>
    <property type="evidence" value="ECO:0007669"/>
    <property type="project" value="InterPro"/>
</dbReference>
<dbReference type="Pfam" id="PF01535">
    <property type="entry name" value="PPR"/>
    <property type="match status" value="2"/>
</dbReference>
<protein>
    <recommendedName>
        <fullName evidence="7">Pentatricopeptide repeat-containing protein</fullName>
    </recommendedName>
</protein>
<dbReference type="NCBIfam" id="TIGR00756">
    <property type="entry name" value="PPR"/>
    <property type="match status" value="3"/>
</dbReference>
<dbReference type="Gene3D" id="1.25.40.10">
    <property type="entry name" value="Tetratricopeptide repeat domain"/>
    <property type="match status" value="3"/>
</dbReference>
<dbReference type="PROSITE" id="PS51375">
    <property type="entry name" value="PPR"/>
    <property type="match status" value="3"/>
</dbReference>
<evidence type="ECO:0000256" key="3">
    <source>
        <dbReference type="PROSITE-ProRule" id="PRU00708"/>
    </source>
</evidence>
<dbReference type="FunFam" id="1.25.40.10:FF:000381">
    <property type="entry name" value="Pentatricopeptide repeat-containing protein"/>
    <property type="match status" value="1"/>
</dbReference>
<dbReference type="PANTHER" id="PTHR47926">
    <property type="entry name" value="PENTATRICOPEPTIDE REPEAT-CONTAINING PROTEIN"/>
    <property type="match status" value="1"/>
</dbReference>
<dbReference type="FunFam" id="1.25.40.10:FF:000201">
    <property type="entry name" value="Pentatricopeptide repeat-containing protein mitochondrial"/>
    <property type="match status" value="1"/>
</dbReference>
<name>A0A7N2LCE2_QUELO</name>
<dbReference type="InterPro" id="IPR046960">
    <property type="entry name" value="PPR_At4g14850-like_plant"/>
</dbReference>
<keyword evidence="6" id="KW-1185">Reference proteome</keyword>
<keyword evidence="4" id="KW-0472">Membrane</keyword>
<dbReference type="PANTHER" id="PTHR47926:SF347">
    <property type="entry name" value="PENTATRICOPEPTIDE REPEAT-CONTAINING PROTEIN"/>
    <property type="match status" value="1"/>
</dbReference>
<evidence type="ECO:0000256" key="1">
    <source>
        <dbReference type="ARBA" id="ARBA00006643"/>
    </source>
</evidence>
<dbReference type="GO" id="GO:0003723">
    <property type="term" value="F:RNA binding"/>
    <property type="evidence" value="ECO:0007669"/>
    <property type="project" value="InterPro"/>
</dbReference>
<reference evidence="5" key="2">
    <citation type="submission" date="2021-01" db="UniProtKB">
        <authorList>
            <consortium name="EnsemblPlants"/>
        </authorList>
    </citation>
    <scope>IDENTIFICATION</scope>
</reference>
<reference evidence="5 6" key="1">
    <citation type="journal article" date="2016" name="G3 (Bethesda)">
        <title>First Draft Assembly and Annotation of the Genome of a California Endemic Oak Quercus lobata Nee (Fagaceae).</title>
        <authorList>
            <person name="Sork V.L."/>
            <person name="Fitz-Gibbon S.T."/>
            <person name="Puiu D."/>
            <person name="Crepeau M."/>
            <person name="Gugger P.F."/>
            <person name="Sherman R."/>
            <person name="Stevens K."/>
            <person name="Langley C.H."/>
            <person name="Pellegrini M."/>
            <person name="Salzberg S.L."/>
        </authorList>
    </citation>
    <scope>NUCLEOTIDE SEQUENCE [LARGE SCALE GENOMIC DNA]</scope>
    <source>
        <strain evidence="5 6">cv. SW786</strain>
    </source>
</reference>
<feature type="repeat" description="PPR" evidence="3">
    <location>
        <begin position="135"/>
        <end position="169"/>
    </location>
</feature>
<dbReference type="InterPro" id="IPR002885">
    <property type="entry name" value="PPR_rpt"/>
</dbReference>
<dbReference type="Pfam" id="PF13041">
    <property type="entry name" value="PPR_2"/>
    <property type="match status" value="2"/>
</dbReference>
<evidence type="ECO:0000256" key="4">
    <source>
        <dbReference type="SAM" id="Phobius"/>
    </source>
</evidence>
<dbReference type="AlphaFoldDB" id="A0A7N2LCE2"/>
<dbReference type="OMA" id="IFFYAIC"/>
<organism evidence="5 6">
    <name type="scientific">Quercus lobata</name>
    <name type="common">Valley oak</name>
    <dbReference type="NCBI Taxonomy" id="97700"/>
    <lineage>
        <taxon>Eukaryota</taxon>
        <taxon>Viridiplantae</taxon>
        <taxon>Streptophyta</taxon>
        <taxon>Embryophyta</taxon>
        <taxon>Tracheophyta</taxon>
        <taxon>Spermatophyta</taxon>
        <taxon>Magnoliopsida</taxon>
        <taxon>eudicotyledons</taxon>
        <taxon>Gunneridae</taxon>
        <taxon>Pentapetalae</taxon>
        <taxon>rosids</taxon>
        <taxon>fabids</taxon>
        <taxon>Fagales</taxon>
        <taxon>Fagaceae</taxon>
        <taxon>Quercus</taxon>
    </lineage>
</organism>
<keyword evidence="4" id="KW-1133">Transmembrane helix</keyword>
<feature type="repeat" description="PPR" evidence="3">
    <location>
        <begin position="33"/>
        <end position="67"/>
    </location>
</feature>
<feature type="transmembrane region" description="Helical" evidence="4">
    <location>
        <begin position="270"/>
        <end position="290"/>
    </location>
</feature>
<accession>A0A7N2LCE2</accession>
<keyword evidence="4" id="KW-0812">Transmembrane</keyword>
<keyword evidence="2" id="KW-0677">Repeat</keyword>
<evidence type="ECO:0008006" key="7">
    <source>
        <dbReference type="Google" id="ProtNLM"/>
    </source>
</evidence>
<dbReference type="EnsemblPlants" id="QL04p016930:mrna">
    <property type="protein sequence ID" value="QL04p016930:mrna"/>
    <property type="gene ID" value="QL04p016930"/>
</dbReference>
<evidence type="ECO:0000313" key="6">
    <source>
        <dbReference type="Proteomes" id="UP000594261"/>
    </source>
</evidence>
<evidence type="ECO:0000256" key="2">
    <source>
        <dbReference type="ARBA" id="ARBA00022737"/>
    </source>
</evidence>
<dbReference type="EMBL" id="LRBV02000004">
    <property type="status" value="NOT_ANNOTATED_CDS"/>
    <property type="molecule type" value="Genomic_DNA"/>
</dbReference>
<proteinExistence type="inferred from homology"/>
<sequence length="298" mass="33416">MVGKALSHDFGALADDGMVRDARVAFDSMEKRDEVSWNSMVAGYVTNGLDLEAFEMFYQMRLAGVMLTQMIFATMIKLCANLKELGFARQLHCQVLKNGYCFDQNIRTALMVAYSKCSVMDGAFQLFSMMHGVQNVVSWTAMISGYLQNGGTRQAVNLFCQMNREGVRPNHFTYSTSLTADHPAISTFQLHAQVIKTNYEKSSSVGTALLDAYVKMGCIDEAAKVFELIDEKDIVAWSAMVAGYAQREDTEGAVKIYLWLAKEGVKPNEFTFCSIVYAIFFYAICFYTFMRSGPRAIF</sequence>
<evidence type="ECO:0000313" key="5">
    <source>
        <dbReference type="EnsemblPlants" id="QL04p016930:mrna"/>
    </source>
</evidence>
<dbReference type="Proteomes" id="UP000594261">
    <property type="component" value="Chromosome 4"/>
</dbReference>
<dbReference type="InterPro" id="IPR011990">
    <property type="entry name" value="TPR-like_helical_dom_sf"/>
</dbReference>
<feature type="repeat" description="PPR" evidence="3">
    <location>
        <begin position="233"/>
        <end position="267"/>
    </location>
</feature>